<dbReference type="KEGG" id="mmav:RE476_00415"/>
<accession>A0AA51UIH4</accession>
<dbReference type="GeneID" id="84228558"/>
<sequence length="137" mass="14565">MNMDLNTENPFVQALAVSTTMAVFMVGVAFGLMSMAKSGSTPVPMYVMLLIFAVIFIAGSVYFESRGADYMGSLVGGSIVSLTATFSATAFFSGIKYAIEGGVAEMGLDEIISALALCMIASMLLIRVLQHKFKDSF</sequence>
<evidence type="ECO:0000313" key="2">
    <source>
        <dbReference type="EMBL" id="WMW22316.1"/>
    </source>
</evidence>
<keyword evidence="1" id="KW-0472">Membrane</keyword>
<reference evidence="2" key="1">
    <citation type="submission" date="2023-08" db="EMBL/GenBank/DDBJ databases">
        <title>Methanolobus mangrovi sp. nov. and Methanolobus sediminis sp. nov, two novel methylotrophic methanogens isolated from mangrove sediments in China.</title>
        <authorList>
            <person name="Zhou J."/>
        </authorList>
    </citation>
    <scope>NUCLEOTIDE SEQUENCE</scope>
    <source>
        <strain evidence="2">FTZ2</strain>
    </source>
</reference>
<dbReference type="RefSeq" id="WP_309308134.1">
    <property type="nucleotide sequence ID" value="NZ_CP133594.1"/>
</dbReference>
<keyword evidence="1" id="KW-1133">Transmembrane helix</keyword>
<evidence type="ECO:0000313" key="3">
    <source>
        <dbReference type="Proteomes" id="UP001183006"/>
    </source>
</evidence>
<name>A0AA51UIH4_9EURY</name>
<dbReference type="AlphaFoldDB" id="A0AA51UIH4"/>
<dbReference type="EMBL" id="CP133594">
    <property type="protein sequence ID" value="WMW22316.1"/>
    <property type="molecule type" value="Genomic_DNA"/>
</dbReference>
<evidence type="ECO:0000256" key="1">
    <source>
        <dbReference type="SAM" id="Phobius"/>
    </source>
</evidence>
<proteinExistence type="predicted"/>
<dbReference type="Proteomes" id="UP001183006">
    <property type="component" value="Chromosome"/>
</dbReference>
<keyword evidence="3" id="KW-1185">Reference proteome</keyword>
<feature type="transmembrane region" description="Helical" evidence="1">
    <location>
        <begin position="75"/>
        <end position="99"/>
    </location>
</feature>
<keyword evidence="1" id="KW-0812">Transmembrane</keyword>
<protein>
    <submittedName>
        <fullName evidence="2">Heat-shock protein</fullName>
    </submittedName>
</protein>
<gene>
    <name evidence="2" type="ORF">RE476_00415</name>
</gene>
<feature type="transmembrane region" description="Helical" evidence="1">
    <location>
        <begin position="12"/>
        <end position="33"/>
    </location>
</feature>
<organism evidence="2 3">
    <name type="scientific">Methanolobus mangrovi</name>
    <dbReference type="NCBI Taxonomy" id="3072977"/>
    <lineage>
        <taxon>Archaea</taxon>
        <taxon>Methanobacteriati</taxon>
        <taxon>Methanobacteriota</taxon>
        <taxon>Stenosarchaea group</taxon>
        <taxon>Methanomicrobia</taxon>
        <taxon>Methanosarcinales</taxon>
        <taxon>Methanosarcinaceae</taxon>
        <taxon>Methanolobus</taxon>
    </lineage>
</organism>
<feature type="transmembrane region" description="Helical" evidence="1">
    <location>
        <begin position="111"/>
        <end position="129"/>
    </location>
</feature>
<feature type="transmembrane region" description="Helical" evidence="1">
    <location>
        <begin position="45"/>
        <end position="63"/>
    </location>
</feature>